<sequence length="179" mass="18214">MNKTLVACAAGLLFVAGSANAISVSGEAGEHYTNLGVGLGGTTAGLGISGNWIRSDHDGDIGSLGLSFGLPVGPLTATVGGKAIYLSPRDGKDGGALALGGGLQWDLNRYLSLYGEGYFAPESLTSGAKAYNEANGGLRLNVRPFNVDVGYRYINIEGKDGNRDNAIADGPYIGVGVGF</sequence>
<feature type="chain" id="PRO_5041993933" evidence="1">
    <location>
        <begin position="22"/>
        <end position="179"/>
    </location>
</feature>
<gene>
    <name evidence="2" type="ORF">G9399_08580</name>
    <name evidence="3" type="ORF">RFB13_18495</name>
</gene>
<proteinExistence type="predicted"/>
<dbReference type="EMBL" id="CP133586">
    <property type="protein sequence ID" value="WMT13207.1"/>
    <property type="molecule type" value="Genomic_DNA"/>
</dbReference>
<dbReference type="InterPro" id="IPR011250">
    <property type="entry name" value="OMP/PagP_B-barrel"/>
</dbReference>
<evidence type="ECO:0000313" key="5">
    <source>
        <dbReference type="Proteomes" id="UP001235341"/>
    </source>
</evidence>
<accession>A0AAE7VHV0</accession>
<evidence type="ECO:0000313" key="2">
    <source>
        <dbReference type="EMBL" id="QXT42428.1"/>
    </source>
</evidence>
<dbReference type="AlphaFoldDB" id="A0AAE7VHV0"/>
<feature type="signal peptide" evidence="1">
    <location>
        <begin position="1"/>
        <end position="21"/>
    </location>
</feature>
<dbReference type="EMBL" id="CP054160">
    <property type="protein sequence ID" value="QXT42428.1"/>
    <property type="molecule type" value="Genomic_DNA"/>
</dbReference>
<dbReference type="Pfam" id="PF07437">
    <property type="entry name" value="YfaZ"/>
    <property type="match status" value="1"/>
</dbReference>
<reference evidence="2" key="2">
    <citation type="submission" date="2022-06" db="EMBL/GenBank/DDBJ databases">
        <title>Genome sequences of seven Enterobacteriaceae strains isolated from Canadian wastewater treatment facilities.</title>
        <authorList>
            <person name="Huang H."/>
            <person name="Chmara J.T."/>
            <person name="Duceppe M.-O."/>
        </authorList>
    </citation>
    <scope>NUCLEOTIDE SEQUENCE</scope>
    <source>
        <strain evidence="2">HH13</strain>
    </source>
</reference>
<evidence type="ECO:0000313" key="4">
    <source>
        <dbReference type="Proteomes" id="UP000503464"/>
    </source>
</evidence>
<dbReference type="RefSeq" id="WP_065683113.1">
    <property type="nucleotide sequence ID" value="NZ_CAMKUK010000001.1"/>
</dbReference>
<keyword evidence="1" id="KW-0732">Signal</keyword>
<dbReference type="SUPFAM" id="SSF56925">
    <property type="entry name" value="OMPA-like"/>
    <property type="match status" value="1"/>
</dbReference>
<organism evidence="2 4">
    <name type="scientific">Serratia fonticola</name>
    <dbReference type="NCBI Taxonomy" id="47917"/>
    <lineage>
        <taxon>Bacteria</taxon>
        <taxon>Pseudomonadati</taxon>
        <taxon>Pseudomonadota</taxon>
        <taxon>Gammaproteobacteria</taxon>
        <taxon>Enterobacterales</taxon>
        <taxon>Yersiniaceae</taxon>
        <taxon>Serratia</taxon>
    </lineage>
</organism>
<protein>
    <submittedName>
        <fullName evidence="3">YfaZ family outer membrane protein</fullName>
    </submittedName>
    <submittedName>
        <fullName evidence="2">YfaZ family protein</fullName>
    </submittedName>
</protein>
<reference evidence="4" key="1">
    <citation type="submission" date="2020-03" db="EMBL/GenBank/DDBJ databases">
        <title>Genome sequences of seven Enterobacteriaceae strains isolated from Canadian wastewater treatment facilities.</title>
        <authorList>
            <person name="Huang H."/>
            <person name="Chmara J.T."/>
            <person name="Duceppe M.-O."/>
        </authorList>
    </citation>
    <scope>NUCLEOTIDE SEQUENCE [LARGE SCALE GENOMIC DNA]</scope>
    <source>
        <strain evidence="4">Biosolid 3</strain>
    </source>
</reference>
<reference evidence="3 5" key="3">
    <citation type="submission" date="2023-08" db="EMBL/GenBank/DDBJ databases">
        <title>Complete Genome and Methylome dissection of Serratia fonticola NEB369.</title>
        <authorList>
            <person name="Fomenkov A."/>
            <person name="Roberts R.D."/>
        </authorList>
    </citation>
    <scope>NUCLEOTIDE SEQUENCE [LARGE SCALE GENOMIC DNA]</scope>
    <source>
        <strain evidence="3 5">NEB369</strain>
    </source>
</reference>
<name>A0AAE7VHV0_SERFO</name>
<keyword evidence="5" id="KW-1185">Reference proteome</keyword>
<evidence type="ECO:0000313" key="3">
    <source>
        <dbReference type="EMBL" id="WMT13207.1"/>
    </source>
</evidence>
<dbReference type="Proteomes" id="UP000503464">
    <property type="component" value="Chromosome"/>
</dbReference>
<evidence type="ECO:0000256" key="1">
    <source>
        <dbReference type="SAM" id="SignalP"/>
    </source>
</evidence>
<dbReference type="Proteomes" id="UP001235341">
    <property type="component" value="Chromosome"/>
</dbReference>
<dbReference type="InterPro" id="IPR009998">
    <property type="entry name" value="YfaZ"/>
</dbReference>